<keyword evidence="9" id="KW-1185">Reference proteome</keyword>
<evidence type="ECO:0000256" key="3">
    <source>
        <dbReference type="ARBA" id="ARBA00023015"/>
    </source>
</evidence>
<dbReference type="PANTHER" id="PTHR47338:SF29">
    <property type="entry name" value="ZN(2)-C6 FUNGAL-TYPE DOMAIN-CONTAINING PROTEIN"/>
    <property type="match status" value="1"/>
</dbReference>
<organism evidence="8 9">
    <name type="scientific">Tetrapyrgos nigripes</name>
    <dbReference type="NCBI Taxonomy" id="182062"/>
    <lineage>
        <taxon>Eukaryota</taxon>
        <taxon>Fungi</taxon>
        <taxon>Dikarya</taxon>
        <taxon>Basidiomycota</taxon>
        <taxon>Agaricomycotina</taxon>
        <taxon>Agaricomycetes</taxon>
        <taxon>Agaricomycetidae</taxon>
        <taxon>Agaricales</taxon>
        <taxon>Marasmiineae</taxon>
        <taxon>Marasmiaceae</taxon>
        <taxon>Tetrapyrgos</taxon>
    </lineage>
</organism>
<protein>
    <recommendedName>
        <fullName evidence="7">Zn(2)-C6 fungal-type domain-containing protein</fullName>
    </recommendedName>
</protein>
<dbReference type="CDD" id="cd12148">
    <property type="entry name" value="fungal_TF_MHR"/>
    <property type="match status" value="1"/>
</dbReference>
<feature type="region of interest" description="Disordered" evidence="6">
    <location>
        <begin position="70"/>
        <end position="97"/>
    </location>
</feature>
<keyword evidence="5" id="KW-0539">Nucleus</keyword>
<dbReference type="GO" id="GO:0005634">
    <property type="term" value="C:nucleus"/>
    <property type="evidence" value="ECO:0007669"/>
    <property type="project" value="UniProtKB-SubCell"/>
</dbReference>
<dbReference type="GO" id="GO:0008270">
    <property type="term" value="F:zinc ion binding"/>
    <property type="evidence" value="ECO:0007669"/>
    <property type="project" value="InterPro"/>
</dbReference>
<evidence type="ECO:0000256" key="1">
    <source>
        <dbReference type="ARBA" id="ARBA00004123"/>
    </source>
</evidence>
<dbReference type="InterPro" id="IPR050815">
    <property type="entry name" value="TF_fung"/>
</dbReference>
<dbReference type="InterPro" id="IPR001138">
    <property type="entry name" value="Zn2Cys6_DnaBD"/>
</dbReference>
<name>A0A8H5CAJ2_9AGAR</name>
<dbReference type="EMBL" id="JAACJM010000199">
    <property type="protein sequence ID" value="KAF5338180.1"/>
    <property type="molecule type" value="Genomic_DNA"/>
</dbReference>
<dbReference type="AlphaFoldDB" id="A0A8H5CAJ2"/>
<evidence type="ECO:0000259" key="7">
    <source>
        <dbReference type="PROSITE" id="PS50048"/>
    </source>
</evidence>
<dbReference type="GO" id="GO:0000981">
    <property type="term" value="F:DNA-binding transcription factor activity, RNA polymerase II-specific"/>
    <property type="evidence" value="ECO:0007669"/>
    <property type="project" value="InterPro"/>
</dbReference>
<dbReference type="Proteomes" id="UP000559256">
    <property type="component" value="Unassembled WGS sequence"/>
</dbReference>
<evidence type="ECO:0000256" key="6">
    <source>
        <dbReference type="SAM" id="MobiDB-lite"/>
    </source>
</evidence>
<comment type="subcellular location">
    <subcellularLocation>
        <location evidence="1">Nucleus</location>
    </subcellularLocation>
</comment>
<comment type="caution">
    <text evidence="8">The sequence shown here is derived from an EMBL/GenBank/DDBJ whole genome shotgun (WGS) entry which is preliminary data.</text>
</comment>
<dbReference type="SUPFAM" id="SSF57701">
    <property type="entry name" value="Zn2/Cys6 DNA-binding domain"/>
    <property type="match status" value="1"/>
</dbReference>
<evidence type="ECO:0000256" key="2">
    <source>
        <dbReference type="ARBA" id="ARBA00022723"/>
    </source>
</evidence>
<dbReference type="GO" id="GO:0006351">
    <property type="term" value="P:DNA-templated transcription"/>
    <property type="evidence" value="ECO:0007669"/>
    <property type="project" value="InterPro"/>
</dbReference>
<reference evidence="8 9" key="1">
    <citation type="journal article" date="2020" name="ISME J.">
        <title>Uncovering the hidden diversity of litter-decomposition mechanisms in mushroom-forming fungi.</title>
        <authorList>
            <person name="Floudas D."/>
            <person name="Bentzer J."/>
            <person name="Ahren D."/>
            <person name="Johansson T."/>
            <person name="Persson P."/>
            <person name="Tunlid A."/>
        </authorList>
    </citation>
    <scope>NUCLEOTIDE SEQUENCE [LARGE SCALE GENOMIC DNA]</scope>
    <source>
        <strain evidence="8 9">CBS 291.85</strain>
    </source>
</reference>
<dbReference type="Pfam" id="PF04082">
    <property type="entry name" value="Fungal_trans"/>
    <property type="match status" value="1"/>
</dbReference>
<feature type="compositionally biased region" description="Polar residues" evidence="6">
    <location>
        <begin position="80"/>
        <end position="97"/>
    </location>
</feature>
<dbReference type="OrthoDB" id="2309723at2759"/>
<dbReference type="InterPro" id="IPR007219">
    <property type="entry name" value="XnlR_reg_dom"/>
</dbReference>
<accession>A0A8H5CAJ2</accession>
<evidence type="ECO:0000256" key="5">
    <source>
        <dbReference type="ARBA" id="ARBA00023242"/>
    </source>
</evidence>
<proteinExistence type="predicted"/>
<dbReference type="PROSITE" id="PS50048">
    <property type="entry name" value="ZN2_CY6_FUNGAL_2"/>
    <property type="match status" value="1"/>
</dbReference>
<dbReference type="GO" id="GO:0003677">
    <property type="term" value="F:DNA binding"/>
    <property type="evidence" value="ECO:0007669"/>
    <property type="project" value="InterPro"/>
</dbReference>
<dbReference type="SMART" id="SM00066">
    <property type="entry name" value="GAL4"/>
    <property type="match status" value="1"/>
</dbReference>
<keyword evidence="4" id="KW-0804">Transcription</keyword>
<feature type="domain" description="Zn(2)-C6 fungal-type" evidence="7">
    <location>
        <begin position="14"/>
        <end position="44"/>
    </location>
</feature>
<evidence type="ECO:0000313" key="9">
    <source>
        <dbReference type="Proteomes" id="UP000559256"/>
    </source>
</evidence>
<keyword evidence="3" id="KW-0805">Transcription regulation</keyword>
<gene>
    <name evidence="8" type="ORF">D9758_014714</name>
</gene>
<dbReference type="CDD" id="cd00067">
    <property type="entry name" value="GAL4"/>
    <property type="match status" value="1"/>
</dbReference>
<evidence type="ECO:0000256" key="4">
    <source>
        <dbReference type="ARBA" id="ARBA00023163"/>
    </source>
</evidence>
<dbReference type="InterPro" id="IPR036864">
    <property type="entry name" value="Zn2-C6_fun-type_DNA-bd_sf"/>
</dbReference>
<dbReference type="Pfam" id="PF00172">
    <property type="entry name" value="Zn_clus"/>
    <property type="match status" value="1"/>
</dbReference>
<evidence type="ECO:0000313" key="8">
    <source>
        <dbReference type="EMBL" id="KAF5338180.1"/>
    </source>
</evidence>
<dbReference type="PROSITE" id="PS00463">
    <property type="entry name" value="ZN2_CY6_FUNGAL_1"/>
    <property type="match status" value="1"/>
</dbReference>
<dbReference type="PANTHER" id="PTHR47338">
    <property type="entry name" value="ZN(II)2CYS6 TRANSCRIPTION FACTOR (EUROFUNG)-RELATED"/>
    <property type="match status" value="1"/>
</dbReference>
<keyword evidence="2" id="KW-0479">Metal-binding</keyword>
<sequence>MSKTPSGRAPKGSACLHCRQRKSRCDGVRPVCGTCRLASNTCRYSDGGPSEDQVLLEEISLLESRLEQLQNPAGSPGSMALNSPYGSPSRTKAPNLNLSSDTRRNLIRSFMPYASDFGFLLDYNRFSNTLSADPSQIAPFLLTSIYLFGSYLSPSNDLSSMQPAFLSRSIHDAIQGFSLSNPQRVLYCIQAECLLAQYLFIQGRILEGKYRVGTAVSIILGSGFHKIRSAEQLHWSSRASSSGSGIGINALPPPRDVTEEGERINALWTVLILNHCWSAADGSPSNISYDIPESRIDTPWPLDTGAYTRTPLPNDLRGGSTIQNFLSGARDSGYSLLALHAKGAILFEQASLMLRRYRPDMNLQEATRFQTKFTSLHNVIMRFTSELPPIPSDADIRQSNSPSDARSTARRLLTIHTLTYVSTIQLHYTFAMQDPSSHSQVLSAALNVVSILRVANLDDFPFIDPIMGTLWIATVKVLTDEITRKRSGGVSRSSRMSPKDLMTAVDSILSAMSVFAVRSPLMDAQLTQVRQMYTAATR</sequence>
<dbReference type="Gene3D" id="4.10.240.10">
    <property type="entry name" value="Zn(2)-C6 fungal-type DNA-binding domain"/>
    <property type="match status" value="1"/>
</dbReference>